<evidence type="ECO:0000256" key="4">
    <source>
        <dbReference type="HAMAP-Rule" id="MF_01366"/>
    </source>
</evidence>
<keyword evidence="3 4" id="KW-0687">Ribonucleoprotein</keyword>
<dbReference type="CDD" id="cd00392">
    <property type="entry name" value="Ribosomal_L13"/>
    <property type="match status" value="1"/>
</dbReference>
<dbReference type="InterPro" id="IPR005822">
    <property type="entry name" value="Ribosomal_uL13"/>
</dbReference>
<accession>A0A1Y6K1P7</accession>
<dbReference type="GO" id="GO:0003735">
    <property type="term" value="F:structural constituent of ribosome"/>
    <property type="evidence" value="ECO:0007669"/>
    <property type="project" value="InterPro"/>
</dbReference>
<evidence type="ECO:0000256" key="2">
    <source>
        <dbReference type="ARBA" id="ARBA00022980"/>
    </source>
</evidence>
<dbReference type="PANTHER" id="PTHR11545:SF2">
    <property type="entry name" value="LARGE RIBOSOMAL SUBUNIT PROTEIN UL13M"/>
    <property type="match status" value="1"/>
</dbReference>
<dbReference type="GO" id="GO:0006412">
    <property type="term" value="P:translation"/>
    <property type="evidence" value="ECO:0007669"/>
    <property type="project" value="UniProtKB-UniRule"/>
</dbReference>
<evidence type="ECO:0000313" key="6">
    <source>
        <dbReference type="Proteomes" id="UP000195514"/>
    </source>
</evidence>
<dbReference type="AlphaFoldDB" id="A0A1Y6K1P7"/>
<dbReference type="NCBIfam" id="TIGR01066">
    <property type="entry name" value="rplM_bact"/>
    <property type="match status" value="1"/>
</dbReference>
<comment type="subunit">
    <text evidence="4">Part of the 50S ribosomal subunit.</text>
</comment>
<proteinExistence type="inferred from homology"/>
<keyword evidence="6" id="KW-1185">Reference proteome</keyword>
<dbReference type="GO" id="GO:0003729">
    <property type="term" value="F:mRNA binding"/>
    <property type="evidence" value="ECO:0007669"/>
    <property type="project" value="TreeGrafter"/>
</dbReference>
<sequence length="147" mass="16915">MMESLIVNKTYVPKGQVEREWLLVDAEGQNLGRLATRIAQLLLGKHRPDYTPGVLMGANVVVINAEKVEVFPTRLESKVYYHHSGYPGGIKEINLKRQFEKFPERVIEKAVWGMIPKNKLGRRQYKNLHVYAGPKHPHYAQQPELID</sequence>
<dbReference type="GO" id="GO:0017148">
    <property type="term" value="P:negative regulation of translation"/>
    <property type="evidence" value="ECO:0007669"/>
    <property type="project" value="TreeGrafter"/>
</dbReference>
<dbReference type="SUPFAM" id="SSF52161">
    <property type="entry name" value="Ribosomal protein L13"/>
    <property type="match status" value="1"/>
</dbReference>
<dbReference type="Gene3D" id="3.90.1180.10">
    <property type="entry name" value="Ribosomal protein L13"/>
    <property type="match status" value="1"/>
</dbReference>
<evidence type="ECO:0000256" key="1">
    <source>
        <dbReference type="ARBA" id="ARBA00006227"/>
    </source>
</evidence>
<evidence type="ECO:0000256" key="3">
    <source>
        <dbReference type="ARBA" id="ARBA00023274"/>
    </source>
</evidence>
<dbReference type="Pfam" id="PF00572">
    <property type="entry name" value="Ribosomal_L13"/>
    <property type="match status" value="1"/>
</dbReference>
<dbReference type="InterPro" id="IPR005823">
    <property type="entry name" value="Ribosomal_uL13_bac-type"/>
</dbReference>
<comment type="similarity">
    <text evidence="1 4">Belongs to the universal ribosomal protein uL13 family.</text>
</comment>
<dbReference type="KEGG" id="abat:CFX1CAM_0549"/>
<gene>
    <name evidence="4 5" type="primary">rplM</name>
    <name evidence="5" type="ORF">CFX1CAM_0549</name>
</gene>
<comment type="function">
    <text evidence="4">This protein is one of the early assembly proteins of the 50S ribosomal subunit, although it is not seen to bind rRNA by itself. It is important during the early stages of 50S assembly.</text>
</comment>
<organism evidence="5 6">
    <name type="scientific">Candidatus Brevifilum fermentans</name>
    <dbReference type="NCBI Taxonomy" id="1986204"/>
    <lineage>
        <taxon>Bacteria</taxon>
        <taxon>Bacillati</taxon>
        <taxon>Chloroflexota</taxon>
        <taxon>Anaerolineae</taxon>
        <taxon>Anaerolineales</taxon>
        <taxon>Anaerolineaceae</taxon>
        <taxon>Candidatus Brevifilum</taxon>
    </lineage>
</organism>
<name>A0A1Y6K1P7_9CHLR</name>
<protein>
    <recommendedName>
        <fullName evidence="4">Large ribosomal subunit protein uL13</fullName>
    </recommendedName>
</protein>
<dbReference type="HAMAP" id="MF_01366">
    <property type="entry name" value="Ribosomal_uL13"/>
    <property type="match status" value="1"/>
</dbReference>
<dbReference type="InterPro" id="IPR036899">
    <property type="entry name" value="Ribosomal_uL13_sf"/>
</dbReference>
<dbReference type="GO" id="GO:0022625">
    <property type="term" value="C:cytosolic large ribosomal subunit"/>
    <property type="evidence" value="ECO:0007669"/>
    <property type="project" value="TreeGrafter"/>
</dbReference>
<dbReference type="PIRSF" id="PIRSF002181">
    <property type="entry name" value="Ribosomal_L13"/>
    <property type="match status" value="1"/>
</dbReference>
<evidence type="ECO:0000313" key="5">
    <source>
        <dbReference type="EMBL" id="SMX53615.1"/>
    </source>
</evidence>
<dbReference type="EMBL" id="LT859958">
    <property type="protein sequence ID" value="SMX53615.1"/>
    <property type="molecule type" value="Genomic_DNA"/>
</dbReference>
<reference evidence="6" key="1">
    <citation type="submission" date="2017-05" db="EMBL/GenBank/DDBJ databases">
        <authorList>
            <person name="Kirkegaard R."/>
            <person name="Mcilroy J S."/>
        </authorList>
    </citation>
    <scope>NUCLEOTIDE SEQUENCE [LARGE SCALE GENOMIC DNA]</scope>
</reference>
<keyword evidence="2 4" id="KW-0689">Ribosomal protein</keyword>
<dbReference type="Proteomes" id="UP000195514">
    <property type="component" value="Chromosome I"/>
</dbReference>
<dbReference type="PANTHER" id="PTHR11545">
    <property type="entry name" value="RIBOSOMAL PROTEIN L13"/>
    <property type="match status" value="1"/>
</dbReference>